<gene>
    <name evidence="2" type="ordered locus">Bcav_0798</name>
</gene>
<evidence type="ECO:0000313" key="3">
    <source>
        <dbReference type="Proteomes" id="UP000007962"/>
    </source>
</evidence>
<sequence>MLPAAVVVLVLPALAAVSGGLVQLRACVPGDGVTGWLGAHLALLRPDPACPDGTLAPHAGTMLAVVGTLALPALLAHLGLLVALASFGRLLVAGARVVAALVAGFVARIPTVVPVGRVRRVRYWCARVVQAVTRPAADLAAGRGPPALAG</sequence>
<organism evidence="2 3">
    <name type="scientific">Beutenbergia cavernae (strain ATCC BAA-8 / DSM 12333 / CCUG 43141 / JCM 11478 / NBRC 16432 / NCIMB 13614 / HKI 0122)</name>
    <dbReference type="NCBI Taxonomy" id="471853"/>
    <lineage>
        <taxon>Bacteria</taxon>
        <taxon>Bacillati</taxon>
        <taxon>Actinomycetota</taxon>
        <taxon>Actinomycetes</taxon>
        <taxon>Micrococcales</taxon>
        <taxon>Beutenbergiaceae</taxon>
        <taxon>Beutenbergia</taxon>
    </lineage>
</organism>
<keyword evidence="1" id="KW-0812">Transmembrane</keyword>
<reference evidence="2 3" key="1">
    <citation type="journal article" date="2009" name="Stand. Genomic Sci.">
        <title>Complete genome sequence of Beutenbergia cavernae type strain (HKI 0122).</title>
        <authorList>
            <person name="Land M."/>
            <person name="Pukall R."/>
            <person name="Abt B."/>
            <person name="Goker M."/>
            <person name="Rohde M."/>
            <person name="Glavina Del Rio T."/>
            <person name="Tice H."/>
            <person name="Copeland A."/>
            <person name="Cheng J.F."/>
            <person name="Lucas S."/>
            <person name="Chen F."/>
            <person name="Nolan M."/>
            <person name="Bruce D."/>
            <person name="Goodwin L."/>
            <person name="Pitluck S."/>
            <person name="Ivanova N."/>
            <person name="Mavromatis K."/>
            <person name="Ovchinnikova G."/>
            <person name="Pati A."/>
            <person name="Chen A."/>
            <person name="Palaniappan K."/>
            <person name="Hauser L."/>
            <person name="Chang Y.J."/>
            <person name="Jefferies C.C."/>
            <person name="Saunders E."/>
            <person name="Brettin T."/>
            <person name="Detter J.C."/>
            <person name="Han C."/>
            <person name="Chain P."/>
            <person name="Bristow J."/>
            <person name="Eisen J.A."/>
            <person name="Markowitz V."/>
            <person name="Hugenholtz P."/>
            <person name="Kyrpides N.C."/>
            <person name="Klenk H.P."/>
            <person name="Lapidus A."/>
        </authorList>
    </citation>
    <scope>NUCLEOTIDE SEQUENCE [LARGE SCALE GENOMIC DNA]</scope>
    <source>
        <strain evidence="3">ATCC BAA-8 / DSM 12333 / NBRC 16432</strain>
    </source>
</reference>
<protein>
    <submittedName>
        <fullName evidence="2">Uncharacterized protein</fullName>
    </submittedName>
</protein>
<keyword evidence="1" id="KW-1133">Transmembrane helix</keyword>
<dbReference type="Proteomes" id="UP000007962">
    <property type="component" value="Chromosome"/>
</dbReference>
<keyword evidence="1" id="KW-0472">Membrane</keyword>
<dbReference type="AlphaFoldDB" id="C5BYV1"/>
<feature type="transmembrane region" description="Helical" evidence="1">
    <location>
        <begin position="90"/>
        <end position="109"/>
    </location>
</feature>
<feature type="transmembrane region" description="Helical" evidence="1">
    <location>
        <begin position="62"/>
        <end position="83"/>
    </location>
</feature>
<evidence type="ECO:0000256" key="1">
    <source>
        <dbReference type="SAM" id="Phobius"/>
    </source>
</evidence>
<evidence type="ECO:0000313" key="2">
    <source>
        <dbReference type="EMBL" id="ACQ79059.1"/>
    </source>
</evidence>
<dbReference type="KEGG" id="bcv:Bcav_0798"/>
<accession>C5BYV1</accession>
<dbReference type="STRING" id="471853.Bcav_0798"/>
<dbReference type="HOGENOM" id="CLU_1736984_0_0_11"/>
<dbReference type="EMBL" id="CP001618">
    <property type="protein sequence ID" value="ACQ79059.1"/>
    <property type="molecule type" value="Genomic_DNA"/>
</dbReference>
<keyword evidence="3" id="KW-1185">Reference proteome</keyword>
<proteinExistence type="predicted"/>
<name>C5BYV1_BEUC1</name>